<feature type="transmembrane region" description="Helical" evidence="10">
    <location>
        <begin position="924"/>
        <end position="944"/>
    </location>
</feature>
<sequence>MNAPRKGFRRRHIFFRLAPWLGVLGLVAWTRWPVFPLFVFAGGAAVAALAGRPRGGRARVLSSAIVLAGALAGSFAQFEMRGISRNFDAYWDSRSARAEEALDERLDDLTTMGEEAVRRIGNLASGGTGTSILEGLRDIREETGMTLATIYGSDGGFEVWDGVHRGVVPEELRTGEVRFLYRDRPLFSYLYFTAPIPGGGTALAAALIKANLPRNLEEDPGDFLRDFRDGVGEDLRIFRADRPTDEEVYDWVWEGQALFSVAVVRPTQEQRLAEVRAVWSRVVGLLALIAWLVLAFTAGAERTDRAAAALTPMGLALLAPVGAVMGSAPSFTAADFVLPGVPVTFERVLLVGVALSVVMAAHMPPALRLGSLTSALAVLIGFPLLSMLILVGAGPVLLAGAEGKWIIYQMGLAFLLTLVCIGAFRMGGRTNGGAPPQIPLTLAIVALLGVCLAGAFWVLRIGSIPGWITGAWALPALLAAFGLSCVKRRARRDWMAWLAAAAIGSSAAVVIAWGARIDARMDEAEMQLSRLGVPVDPYLEYVLHRFADTADSLDAAGVESAELLYESWILSGLAEEGTGVWFTLWSAGDLPEFEITIGVAVRPGAADDFLEEARQGEPAFVRRLGFGDANYVVQVPLAYGRVLTGVLPARRELSNSSPFGPIFGSLTALSESPLTMVPVLEGDEATSEGTVWRRTAEGWEATVGVPYPDGAMDAKYVLDLPTSLLAAARGTLLVLGNALAILFLWALGQYVLVGRRLQVRTWRNPFSSFRSRVTVALFGFFLVSAALFGTLSFRTLNEVTERTAAAIAGRVAEDAAAFYRDVNGSMAALSVRVGADLLEYRAGELRGGSVDDLVELGLYDGLIPFELNQRIESREELLETTLGSLGGREYLMAFRRLPDGDVVATQVPLQAGATTLRQREILELIAFVVLIGAGLSLGLAFLVGRTLTRPMRTLQVASEKVGGGNLQLQVPGDRADEFGSVFTAFNRMVLRLQQARRDLVRTTRRTEAIVEDAATGVVALDALGRVILVNARAQAVLEGRIEVGERMPRFGGPRGEFVAWVEGCLRDHLREATVEFQLGERRIRVRAREVSRQEPGGIVLSLEDITDELRTERVLAWGEMARQVAHEVKNPLTPIKLSVQHIRRAWKDQKGEFETILDRNVGAILKEIDRLAEIASGFSRFGAPTAVGEVPLEPVDVGAVARELLTLYRGGEGGPIDFAADIPEVLPRISARETELKEVLSNLLENARAAIEGDGSVIIEARSVPTAVEIRVRDDGTGIPVDLMGRIFEPQFSTRSTGTGLGLAIVRKLVESWGGMVTVEVDRGEGTVIRLQLRPWTEAERTDGEEPS</sequence>
<dbReference type="EMBL" id="UINC01001295">
    <property type="protein sequence ID" value="SUZ76912.1"/>
    <property type="molecule type" value="Genomic_DNA"/>
</dbReference>
<feature type="transmembrane region" description="Helical" evidence="10">
    <location>
        <begin position="464"/>
        <end position="483"/>
    </location>
</feature>
<reference evidence="13" key="1">
    <citation type="submission" date="2018-05" db="EMBL/GenBank/DDBJ databases">
        <authorList>
            <person name="Lanie J.A."/>
            <person name="Ng W.-L."/>
            <person name="Kazmierczak K.M."/>
            <person name="Andrzejewski T.M."/>
            <person name="Davidsen T.M."/>
            <person name="Wayne K.J."/>
            <person name="Tettelin H."/>
            <person name="Glass J.I."/>
            <person name="Rusch D."/>
            <person name="Podicherti R."/>
            <person name="Tsui H.-C.T."/>
            <person name="Winkler M.E."/>
        </authorList>
    </citation>
    <scope>NUCLEOTIDE SEQUENCE</scope>
</reference>
<keyword evidence="9" id="KW-0067">ATP-binding</keyword>
<evidence type="ECO:0000256" key="3">
    <source>
        <dbReference type="ARBA" id="ARBA00012438"/>
    </source>
</evidence>
<dbReference type="GO" id="GO:0000155">
    <property type="term" value="F:phosphorelay sensor kinase activity"/>
    <property type="evidence" value="ECO:0007669"/>
    <property type="project" value="InterPro"/>
</dbReference>
<evidence type="ECO:0000256" key="1">
    <source>
        <dbReference type="ARBA" id="ARBA00000085"/>
    </source>
</evidence>
<feature type="domain" description="Histidine kinase" evidence="11">
    <location>
        <begin position="1123"/>
        <end position="1337"/>
    </location>
</feature>
<feature type="transmembrane region" description="Helical" evidence="10">
    <location>
        <begin position="438"/>
        <end position="458"/>
    </location>
</feature>
<keyword evidence="4" id="KW-1003">Cell membrane</keyword>
<dbReference type="SMART" id="SM00304">
    <property type="entry name" value="HAMP"/>
    <property type="match status" value="1"/>
</dbReference>
<keyword evidence="7" id="KW-0547">Nucleotide-binding</keyword>
<keyword evidence="10" id="KW-0812">Transmembrane</keyword>
<dbReference type="SMART" id="SM00387">
    <property type="entry name" value="HATPase_c"/>
    <property type="match status" value="1"/>
</dbReference>
<dbReference type="PROSITE" id="PS50109">
    <property type="entry name" value="HIS_KIN"/>
    <property type="match status" value="1"/>
</dbReference>
<evidence type="ECO:0000256" key="6">
    <source>
        <dbReference type="ARBA" id="ARBA00022679"/>
    </source>
</evidence>
<evidence type="ECO:0000259" key="12">
    <source>
        <dbReference type="PROSITE" id="PS50885"/>
    </source>
</evidence>
<dbReference type="CDD" id="cd00075">
    <property type="entry name" value="HATPase"/>
    <property type="match status" value="1"/>
</dbReference>
<feature type="transmembrane region" description="Helical" evidence="10">
    <location>
        <begin position="35"/>
        <end position="51"/>
    </location>
</feature>
<dbReference type="PANTHER" id="PTHR44936">
    <property type="entry name" value="SENSOR PROTEIN CREC"/>
    <property type="match status" value="1"/>
</dbReference>
<dbReference type="GO" id="GO:0005524">
    <property type="term" value="F:ATP binding"/>
    <property type="evidence" value="ECO:0007669"/>
    <property type="project" value="UniProtKB-KW"/>
</dbReference>
<feature type="transmembrane region" description="Helical" evidence="10">
    <location>
        <begin position="348"/>
        <end position="367"/>
    </location>
</feature>
<keyword evidence="8" id="KW-0418">Kinase</keyword>
<keyword evidence="10" id="KW-0472">Membrane</keyword>
<comment type="catalytic activity">
    <reaction evidence="1">
        <text>ATP + protein L-histidine = ADP + protein N-phospho-L-histidine.</text>
        <dbReference type="EC" id="2.7.13.3"/>
    </reaction>
</comment>
<feature type="transmembrane region" description="Helical" evidence="10">
    <location>
        <begin position="307"/>
        <end position="328"/>
    </location>
</feature>
<dbReference type="Gene3D" id="3.30.450.20">
    <property type="entry name" value="PAS domain"/>
    <property type="match status" value="1"/>
</dbReference>
<organism evidence="13">
    <name type="scientific">marine metagenome</name>
    <dbReference type="NCBI Taxonomy" id="408172"/>
    <lineage>
        <taxon>unclassified sequences</taxon>
        <taxon>metagenomes</taxon>
        <taxon>ecological metagenomes</taxon>
    </lineage>
</organism>
<accession>A0A381QC48</accession>
<dbReference type="Pfam" id="PF00672">
    <property type="entry name" value="HAMP"/>
    <property type="match status" value="1"/>
</dbReference>
<dbReference type="InterPro" id="IPR003661">
    <property type="entry name" value="HisK_dim/P_dom"/>
</dbReference>
<dbReference type="InterPro" id="IPR036890">
    <property type="entry name" value="HATPase_C_sf"/>
</dbReference>
<feature type="transmembrane region" description="Helical" evidence="10">
    <location>
        <begin position="405"/>
        <end position="426"/>
    </location>
</feature>
<feature type="transmembrane region" description="Helical" evidence="10">
    <location>
        <begin position="278"/>
        <end position="300"/>
    </location>
</feature>
<comment type="subcellular location">
    <subcellularLocation>
        <location evidence="2">Cell membrane</location>
        <topology evidence="2">Multi-pass membrane protein</topology>
    </subcellularLocation>
</comment>
<dbReference type="PANTHER" id="PTHR44936:SF10">
    <property type="entry name" value="SENSOR PROTEIN RSTB"/>
    <property type="match status" value="1"/>
</dbReference>
<keyword evidence="6" id="KW-0808">Transferase</keyword>
<dbReference type="Pfam" id="PF02518">
    <property type="entry name" value="HATPase_c"/>
    <property type="match status" value="1"/>
</dbReference>
<feature type="transmembrane region" description="Helical" evidence="10">
    <location>
        <begin position="12"/>
        <end position="29"/>
    </location>
</feature>
<dbReference type="PRINTS" id="PR00344">
    <property type="entry name" value="BCTRLSENSOR"/>
</dbReference>
<keyword evidence="10" id="KW-1133">Transmembrane helix</keyword>
<evidence type="ECO:0000256" key="4">
    <source>
        <dbReference type="ARBA" id="ARBA00022475"/>
    </source>
</evidence>
<evidence type="ECO:0000256" key="9">
    <source>
        <dbReference type="ARBA" id="ARBA00022840"/>
    </source>
</evidence>
<evidence type="ECO:0000256" key="7">
    <source>
        <dbReference type="ARBA" id="ARBA00022741"/>
    </source>
</evidence>
<dbReference type="CDD" id="cd00082">
    <property type="entry name" value="HisKA"/>
    <property type="match status" value="1"/>
</dbReference>
<dbReference type="PROSITE" id="PS50885">
    <property type="entry name" value="HAMP"/>
    <property type="match status" value="1"/>
</dbReference>
<dbReference type="InterPro" id="IPR036097">
    <property type="entry name" value="HisK_dim/P_sf"/>
</dbReference>
<feature type="transmembrane region" description="Helical" evidence="10">
    <location>
        <begin position="732"/>
        <end position="753"/>
    </location>
</feature>
<dbReference type="Gene3D" id="6.10.340.10">
    <property type="match status" value="1"/>
</dbReference>
<name>A0A381QC48_9ZZZZ</name>
<dbReference type="SUPFAM" id="SSF47384">
    <property type="entry name" value="Homodimeric domain of signal transducing histidine kinase"/>
    <property type="match status" value="1"/>
</dbReference>
<protein>
    <recommendedName>
        <fullName evidence="3">histidine kinase</fullName>
        <ecNumber evidence="3">2.7.13.3</ecNumber>
    </recommendedName>
</protein>
<evidence type="ECO:0000259" key="11">
    <source>
        <dbReference type="PROSITE" id="PS50109"/>
    </source>
</evidence>
<dbReference type="InterPro" id="IPR003594">
    <property type="entry name" value="HATPase_dom"/>
</dbReference>
<gene>
    <name evidence="13" type="ORF">METZ01_LOCUS29766</name>
</gene>
<dbReference type="SUPFAM" id="SSF158472">
    <property type="entry name" value="HAMP domain-like"/>
    <property type="match status" value="1"/>
</dbReference>
<evidence type="ECO:0000256" key="5">
    <source>
        <dbReference type="ARBA" id="ARBA00022553"/>
    </source>
</evidence>
<evidence type="ECO:0000313" key="13">
    <source>
        <dbReference type="EMBL" id="SUZ76912.1"/>
    </source>
</evidence>
<feature type="transmembrane region" description="Helical" evidence="10">
    <location>
        <begin position="773"/>
        <end position="793"/>
    </location>
</feature>
<dbReference type="CDD" id="cd06225">
    <property type="entry name" value="HAMP"/>
    <property type="match status" value="1"/>
</dbReference>
<dbReference type="SMART" id="SM00388">
    <property type="entry name" value="HisKA"/>
    <property type="match status" value="1"/>
</dbReference>
<dbReference type="InterPro" id="IPR004358">
    <property type="entry name" value="Sig_transdc_His_kin-like_C"/>
</dbReference>
<dbReference type="SUPFAM" id="SSF55874">
    <property type="entry name" value="ATPase domain of HSP90 chaperone/DNA topoisomerase II/histidine kinase"/>
    <property type="match status" value="1"/>
</dbReference>
<evidence type="ECO:0000256" key="2">
    <source>
        <dbReference type="ARBA" id="ARBA00004651"/>
    </source>
</evidence>
<dbReference type="EC" id="2.7.13.3" evidence="3"/>
<dbReference type="InterPro" id="IPR005467">
    <property type="entry name" value="His_kinase_dom"/>
</dbReference>
<feature type="transmembrane region" description="Helical" evidence="10">
    <location>
        <begin position="374"/>
        <end position="399"/>
    </location>
</feature>
<dbReference type="InterPro" id="IPR003660">
    <property type="entry name" value="HAMP_dom"/>
</dbReference>
<feature type="domain" description="HAMP" evidence="12">
    <location>
        <begin position="945"/>
        <end position="997"/>
    </location>
</feature>
<evidence type="ECO:0000256" key="8">
    <source>
        <dbReference type="ARBA" id="ARBA00022777"/>
    </source>
</evidence>
<keyword evidence="5" id="KW-0597">Phosphoprotein</keyword>
<proteinExistence type="predicted"/>
<dbReference type="Gene3D" id="1.10.287.130">
    <property type="match status" value="1"/>
</dbReference>
<dbReference type="InterPro" id="IPR050980">
    <property type="entry name" value="2C_sensor_his_kinase"/>
</dbReference>
<dbReference type="Gene3D" id="3.30.565.10">
    <property type="entry name" value="Histidine kinase-like ATPase, C-terminal domain"/>
    <property type="match status" value="1"/>
</dbReference>
<dbReference type="GO" id="GO:0005886">
    <property type="term" value="C:plasma membrane"/>
    <property type="evidence" value="ECO:0007669"/>
    <property type="project" value="UniProtKB-SubCell"/>
</dbReference>
<evidence type="ECO:0000256" key="10">
    <source>
        <dbReference type="SAM" id="Phobius"/>
    </source>
</evidence>